<keyword evidence="1" id="KW-0472">Membrane</keyword>
<accession>A0A2X2W911</accession>
<proteinExistence type="predicted"/>
<reference evidence="2 3" key="1">
    <citation type="submission" date="2018-06" db="EMBL/GenBank/DDBJ databases">
        <authorList>
            <consortium name="Pathogen Informatics"/>
            <person name="Doyle S."/>
        </authorList>
    </citation>
    <scope>NUCLEOTIDE SEQUENCE [LARGE SCALE GENOMIC DNA]</scope>
    <source>
        <strain evidence="2 3">NCTC10786</strain>
    </source>
</reference>
<evidence type="ECO:0000313" key="3">
    <source>
        <dbReference type="Proteomes" id="UP000251584"/>
    </source>
</evidence>
<keyword evidence="1" id="KW-1133">Transmembrane helix</keyword>
<keyword evidence="1" id="KW-0812">Transmembrane</keyword>
<sequence length="52" mass="5759">MEDLNVVDSINGAGTWLVRNQELLLSYAVNIVAAIAIIIIGDDRGAYCFQYR</sequence>
<dbReference type="EMBL" id="UAVY01000007">
    <property type="protein sequence ID" value="SQB37726.1"/>
    <property type="molecule type" value="Genomic_DNA"/>
</dbReference>
<dbReference type="InterPro" id="IPR008910">
    <property type="entry name" value="MSC_TM_helix"/>
</dbReference>
<gene>
    <name evidence="2" type="primary">mscS_1</name>
    <name evidence="2" type="ORF">NCTC10786_04485</name>
</gene>
<dbReference type="Proteomes" id="UP000251584">
    <property type="component" value="Unassembled WGS sequence"/>
</dbReference>
<dbReference type="Pfam" id="PF05552">
    <property type="entry name" value="MS_channel_1st_1"/>
    <property type="match status" value="1"/>
</dbReference>
<evidence type="ECO:0000313" key="2">
    <source>
        <dbReference type="EMBL" id="SQB37726.1"/>
    </source>
</evidence>
<organism evidence="2 3">
    <name type="scientific">Citrobacter koseri</name>
    <name type="common">Citrobacter diversus</name>
    <dbReference type="NCBI Taxonomy" id="545"/>
    <lineage>
        <taxon>Bacteria</taxon>
        <taxon>Pseudomonadati</taxon>
        <taxon>Pseudomonadota</taxon>
        <taxon>Gammaproteobacteria</taxon>
        <taxon>Enterobacterales</taxon>
        <taxon>Enterobacteriaceae</taxon>
        <taxon>Citrobacter</taxon>
    </lineage>
</organism>
<feature type="transmembrane region" description="Helical" evidence="1">
    <location>
        <begin position="24"/>
        <end position="42"/>
    </location>
</feature>
<name>A0A2X2W911_CITKO</name>
<dbReference type="AlphaFoldDB" id="A0A2X2W911"/>
<evidence type="ECO:0000256" key="1">
    <source>
        <dbReference type="SAM" id="Phobius"/>
    </source>
</evidence>
<protein>
    <submittedName>
        <fullName evidence="2">Small-conductance mechanosensitive channel</fullName>
    </submittedName>
</protein>